<evidence type="ECO:0000256" key="4">
    <source>
        <dbReference type="ARBA" id="ARBA00022777"/>
    </source>
</evidence>
<dbReference type="PANTHER" id="PTHR44329:SF288">
    <property type="entry name" value="MITOGEN-ACTIVATED PROTEIN KINASE KINASE KINASE 20"/>
    <property type="match status" value="1"/>
</dbReference>
<dbReference type="SMART" id="SM00220">
    <property type="entry name" value="S_TKc"/>
    <property type="match status" value="1"/>
</dbReference>
<dbReference type="GO" id="GO:0005524">
    <property type="term" value="F:ATP binding"/>
    <property type="evidence" value="ECO:0007669"/>
    <property type="project" value="UniProtKB-KW"/>
</dbReference>
<dbReference type="PANTHER" id="PTHR44329">
    <property type="entry name" value="SERINE/THREONINE-PROTEIN KINASE TNNI3K-RELATED"/>
    <property type="match status" value="1"/>
</dbReference>
<dbReference type="Proteomes" id="UP000481153">
    <property type="component" value="Unassembled WGS sequence"/>
</dbReference>
<dbReference type="Pfam" id="PF01926">
    <property type="entry name" value="MMR_HSR1"/>
    <property type="match status" value="1"/>
</dbReference>
<comment type="caution">
    <text evidence="9">The sequence shown here is derived from an EMBL/GenBank/DDBJ whole genome shotgun (WGS) entry which is preliminary data.</text>
</comment>
<evidence type="ECO:0000259" key="8">
    <source>
        <dbReference type="PROSITE" id="PS50011"/>
    </source>
</evidence>
<dbReference type="SUPFAM" id="SSF49562">
    <property type="entry name" value="C2 domain (Calcium/lipid-binding domain, CaLB)"/>
    <property type="match status" value="1"/>
</dbReference>
<dbReference type="Gene3D" id="1.10.510.10">
    <property type="entry name" value="Transferase(Phosphotransferase) domain 1"/>
    <property type="match status" value="1"/>
</dbReference>
<keyword evidence="10" id="KW-1185">Reference proteome</keyword>
<feature type="coiled-coil region" evidence="6">
    <location>
        <begin position="164"/>
        <end position="191"/>
    </location>
</feature>
<protein>
    <recommendedName>
        <fullName evidence="11">Protein kinase domain-containing protein</fullName>
    </recommendedName>
</protein>
<dbReference type="InterPro" id="IPR006073">
    <property type="entry name" value="GTP-bd"/>
</dbReference>
<dbReference type="CDD" id="cd21037">
    <property type="entry name" value="MLKL_NTD"/>
    <property type="match status" value="1"/>
</dbReference>
<dbReference type="Gene3D" id="2.60.40.150">
    <property type="entry name" value="C2 domain"/>
    <property type="match status" value="1"/>
</dbReference>
<dbReference type="InterPro" id="IPR051681">
    <property type="entry name" value="Ser/Thr_Kinases-Pseudokinases"/>
</dbReference>
<evidence type="ECO:0000256" key="2">
    <source>
        <dbReference type="ARBA" id="ARBA00022679"/>
    </source>
</evidence>
<evidence type="ECO:0000256" key="6">
    <source>
        <dbReference type="SAM" id="Coils"/>
    </source>
</evidence>
<dbReference type="InterPro" id="IPR000719">
    <property type="entry name" value="Prot_kinase_dom"/>
</dbReference>
<gene>
    <name evidence="9" type="ORF">Ae201684_009989</name>
</gene>
<dbReference type="PROSITE" id="PS00108">
    <property type="entry name" value="PROTEIN_KINASE_ST"/>
    <property type="match status" value="1"/>
</dbReference>
<dbReference type="GO" id="GO:0005525">
    <property type="term" value="F:GTP binding"/>
    <property type="evidence" value="ECO:0007669"/>
    <property type="project" value="InterPro"/>
</dbReference>
<dbReference type="InterPro" id="IPR027417">
    <property type="entry name" value="P-loop_NTPase"/>
</dbReference>
<accession>A0A6G0WZX1</accession>
<evidence type="ECO:0000313" key="10">
    <source>
        <dbReference type="Proteomes" id="UP000481153"/>
    </source>
</evidence>
<dbReference type="Pfam" id="PF00168">
    <property type="entry name" value="C2"/>
    <property type="match status" value="1"/>
</dbReference>
<dbReference type="VEuPathDB" id="FungiDB:AeMF1_018601"/>
<dbReference type="CDD" id="cd00882">
    <property type="entry name" value="Ras_like_GTPase"/>
    <property type="match status" value="1"/>
</dbReference>
<evidence type="ECO:0000256" key="1">
    <source>
        <dbReference type="ARBA" id="ARBA00008171"/>
    </source>
</evidence>
<keyword evidence="5" id="KW-0067">ATP-binding</keyword>
<name>A0A6G0WZX1_9STRA</name>
<dbReference type="InterPro" id="IPR035892">
    <property type="entry name" value="C2_domain_sf"/>
</dbReference>
<keyword evidence="3" id="KW-0547">Nucleotide-binding</keyword>
<dbReference type="PROSITE" id="PS50011">
    <property type="entry name" value="PROTEIN_KINASE_DOM"/>
    <property type="match status" value="1"/>
</dbReference>
<dbReference type="EMBL" id="VJMJ01000126">
    <property type="protein sequence ID" value="KAF0733172.1"/>
    <property type="molecule type" value="Genomic_DNA"/>
</dbReference>
<dbReference type="InterPro" id="IPR008271">
    <property type="entry name" value="Ser/Thr_kinase_AS"/>
</dbReference>
<dbReference type="GO" id="GO:0007166">
    <property type="term" value="P:cell surface receptor signaling pathway"/>
    <property type="evidence" value="ECO:0007669"/>
    <property type="project" value="InterPro"/>
</dbReference>
<dbReference type="InterPro" id="IPR001245">
    <property type="entry name" value="Ser-Thr/Tyr_kinase_cat_dom"/>
</dbReference>
<evidence type="ECO:0000256" key="3">
    <source>
        <dbReference type="ARBA" id="ARBA00022741"/>
    </source>
</evidence>
<dbReference type="AlphaFoldDB" id="A0A6G0WZX1"/>
<dbReference type="SUPFAM" id="SSF56112">
    <property type="entry name" value="Protein kinase-like (PK-like)"/>
    <property type="match status" value="1"/>
</dbReference>
<feature type="domain" description="Protein kinase" evidence="8">
    <location>
        <begin position="267"/>
        <end position="521"/>
    </location>
</feature>
<dbReference type="InterPro" id="IPR011009">
    <property type="entry name" value="Kinase-like_dom_sf"/>
</dbReference>
<dbReference type="CDD" id="cd00030">
    <property type="entry name" value="C2"/>
    <property type="match status" value="1"/>
</dbReference>
<evidence type="ECO:0000259" key="7">
    <source>
        <dbReference type="PROSITE" id="PS50004"/>
    </source>
</evidence>
<keyword evidence="2" id="KW-0808">Transferase</keyword>
<dbReference type="GO" id="GO:0004674">
    <property type="term" value="F:protein serine/threonine kinase activity"/>
    <property type="evidence" value="ECO:0007669"/>
    <property type="project" value="TreeGrafter"/>
</dbReference>
<proteinExistence type="inferred from homology"/>
<dbReference type="SUPFAM" id="SSF52540">
    <property type="entry name" value="P-loop containing nucleoside triphosphate hydrolases"/>
    <property type="match status" value="1"/>
</dbReference>
<dbReference type="InterPro" id="IPR000008">
    <property type="entry name" value="C2_dom"/>
</dbReference>
<dbReference type="PROSITE" id="PS50004">
    <property type="entry name" value="C2"/>
    <property type="match status" value="1"/>
</dbReference>
<evidence type="ECO:0000313" key="9">
    <source>
        <dbReference type="EMBL" id="KAF0733172.1"/>
    </source>
</evidence>
<dbReference type="SMART" id="SM00239">
    <property type="entry name" value="C2"/>
    <property type="match status" value="1"/>
</dbReference>
<dbReference type="InterPro" id="IPR036537">
    <property type="entry name" value="Adaptor_Cbl_N_dom_sf"/>
</dbReference>
<evidence type="ECO:0000256" key="5">
    <source>
        <dbReference type="ARBA" id="ARBA00022840"/>
    </source>
</evidence>
<feature type="domain" description="C2" evidence="7">
    <location>
        <begin position="515"/>
        <end position="638"/>
    </location>
</feature>
<sequence>MPRSEEKSNWIEYIKNVLETTTAIMEGGGLTEGIFETLTVATNILGMITTFQTNKIDFQTSAMLVADIAQSITELKDNAGWKAEDVALVASNLEELEVFLKEQKAESDNWFHQTIHEVSQFARAENIAKELMEINHKVQFAVSALNLKVQIRHDVKIDETHDDVKKSIALLKRLRRDFEEAQHDNSEFASKLDKILDGMIQLQKTSEFYESEVARRNRAVDPDVVQSLEELQHKFDAKLQSERQSAVPLDISKFIKKWMLPSSMVEYDKSALIGQNATSNVFKGTYLGKTVAIKCFSDVLNTDSSDLERDIAREIEQWDKVSKLPFVSDLIGVCSKVSRPLIVSEWCPYTIEAYLEDYPTRLLTVVYELISGLASIHEIGVVHGDIKPSNILVSTQHHVKITDFSLSKSAITTMSRKTHKVENGVMINWTSPDMYFTARKAGAPADIWSFAMTVYKLLSKQVPYQGRSIADIEAALQHDEDRPERPANLNPELYPLWRELKKCWMKDPTGRPTAHQFQKFMEEKYDANNEPRTHGTLVIVARQAKDLQVTQRFGIQDPYVEIKFNDKIYKSTTHDNGDTDPIWNEEIVVDAPPKVDVKTEVEIRVMNENYAIIGDNEIGRVDLTLGQLLEARDHNLESHKNSRKGFKLYPKGHLVIEAYIQGQNASGSRNASRVLMKEITAVRGAKDIGGSDESSMIKSTVCVVGPSGVGKSTLVNSLLGRHECATSLWGQCTLRVQVVDEVWNLRLVDTPSYPSVHDDTPLRRALQTCRVAVLVFDKEVADVLEIAKMAQSYGCKLILVRNKRALLAHIRDDSMPSVDDLVVATCRKDTEIMNLLGLSDKLDGNSLAEDQYFYTDALAVLKARSGGERVTTEIRDAWISMLDAIRTACDHLGEQNIYYDLREAIQTN</sequence>
<dbReference type="Gene3D" id="3.30.200.20">
    <property type="entry name" value="Phosphorylase Kinase, domain 1"/>
    <property type="match status" value="1"/>
</dbReference>
<comment type="similarity">
    <text evidence="1">Belongs to the protein kinase superfamily. TKL Ser/Thr protein kinase family. ROCO subfamily.</text>
</comment>
<dbReference type="Pfam" id="PF07714">
    <property type="entry name" value="PK_Tyr_Ser-Thr"/>
    <property type="match status" value="1"/>
</dbReference>
<organism evidence="9 10">
    <name type="scientific">Aphanomyces euteiches</name>
    <dbReference type="NCBI Taxonomy" id="100861"/>
    <lineage>
        <taxon>Eukaryota</taxon>
        <taxon>Sar</taxon>
        <taxon>Stramenopiles</taxon>
        <taxon>Oomycota</taxon>
        <taxon>Saprolegniomycetes</taxon>
        <taxon>Saprolegniales</taxon>
        <taxon>Verrucalvaceae</taxon>
        <taxon>Aphanomyces</taxon>
    </lineage>
</organism>
<keyword evidence="6" id="KW-0175">Coiled coil</keyword>
<keyword evidence="4" id="KW-0418">Kinase</keyword>
<evidence type="ECO:0008006" key="11">
    <source>
        <dbReference type="Google" id="ProtNLM"/>
    </source>
</evidence>
<dbReference type="Gene3D" id="3.40.50.300">
    <property type="entry name" value="P-loop containing nucleotide triphosphate hydrolases"/>
    <property type="match status" value="1"/>
</dbReference>
<reference evidence="9 10" key="1">
    <citation type="submission" date="2019-07" db="EMBL/GenBank/DDBJ databases">
        <title>Genomics analysis of Aphanomyces spp. identifies a new class of oomycete effector associated with host adaptation.</title>
        <authorList>
            <person name="Gaulin E."/>
        </authorList>
    </citation>
    <scope>NUCLEOTIDE SEQUENCE [LARGE SCALE GENOMIC DNA]</scope>
    <source>
        <strain evidence="9 10">ATCC 201684</strain>
    </source>
</reference>
<dbReference type="Gene3D" id="1.20.930.20">
    <property type="entry name" value="Adaptor protein Cbl, N-terminal domain"/>
    <property type="match status" value="1"/>
</dbReference>
<dbReference type="InterPro" id="IPR059179">
    <property type="entry name" value="MLKL-like_MCAfunc"/>
</dbReference>